<organism evidence="2 3">
    <name type="scientific">Reticulibacter mediterranei</name>
    <dbReference type="NCBI Taxonomy" id="2778369"/>
    <lineage>
        <taxon>Bacteria</taxon>
        <taxon>Bacillati</taxon>
        <taxon>Chloroflexota</taxon>
        <taxon>Ktedonobacteria</taxon>
        <taxon>Ktedonobacterales</taxon>
        <taxon>Reticulibacteraceae</taxon>
        <taxon>Reticulibacter</taxon>
    </lineage>
</organism>
<reference evidence="2" key="1">
    <citation type="submission" date="2020-10" db="EMBL/GenBank/DDBJ databases">
        <title>Taxonomic study of unclassified bacteria belonging to the class Ktedonobacteria.</title>
        <authorList>
            <person name="Yabe S."/>
            <person name="Wang C.M."/>
            <person name="Zheng Y."/>
            <person name="Sakai Y."/>
            <person name="Cavaletti L."/>
            <person name="Monciardini P."/>
            <person name="Donadio S."/>
        </authorList>
    </citation>
    <scope>NUCLEOTIDE SEQUENCE</scope>
    <source>
        <strain evidence="2">ID150040</strain>
    </source>
</reference>
<dbReference type="EMBL" id="BNJK01000002">
    <property type="protein sequence ID" value="GHO97633.1"/>
    <property type="molecule type" value="Genomic_DNA"/>
</dbReference>
<evidence type="ECO:0000313" key="2">
    <source>
        <dbReference type="EMBL" id="GHO97633.1"/>
    </source>
</evidence>
<evidence type="ECO:0000256" key="1">
    <source>
        <dbReference type="SAM" id="MobiDB-lite"/>
    </source>
</evidence>
<protein>
    <submittedName>
        <fullName evidence="2">Uncharacterized protein</fullName>
    </submittedName>
</protein>
<dbReference type="Proteomes" id="UP000597444">
    <property type="component" value="Unassembled WGS sequence"/>
</dbReference>
<feature type="compositionally biased region" description="Polar residues" evidence="1">
    <location>
        <begin position="33"/>
        <end position="43"/>
    </location>
</feature>
<proteinExistence type="predicted"/>
<sequence>MRERRDGSSRSKAARLLLECGGWREVGAAHLTPPSTLQQQRSAESAELSECRSTLGHSKKVRDDSWEKKAMELSLYFIFV</sequence>
<evidence type="ECO:0000313" key="3">
    <source>
        <dbReference type="Proteomes" id="UP000597444"/>
    </source>
</evidence>
<feature type="region of interest" description="Disordered" evidence="1">
    <location>
        <begin position="31"/>
        <end position="58"/>
    </location>
</feature>
<keyword evidence="3" id="KW-1185">Reference proteome</keyword>
<comment type="caution">
    <text evidence="2">The sequence shown here is derived from an EMBL/GenBank/DDBJ whole genome shotgun (WGS) entry which is preliminary data.</text>
</comment>
<gene>
    <name evidence="2" type="ORF">KSF_076810</name>
</gene>
<accession>A0A8J3IS59</accession>
<dbReference type="AlphaFoldDB" id="A0A8J3IS59"/>
<name>A0A8J3IS59_9CHLR</name>